<dbReference type="RefSeq" id="WP_064063509.1">
    <property type="nucleotide sequence ID" value="NZ_LPZN01000015.1"/>
</dbReference>
<evidence type="ECO:0000313" key="5">
    <source>
        <dbReference type="EMBL" id="SUE15510.1"/>
    </source>
</evidence>
<sequence>MVAAHGPGRPALNRVDILVVGAGPVGAAVALHAHRHGAGVCVAERRTELQRPSRSMLLWSRTLESLHRLGVVHELESRSLARLRTQLHLGERTVDVALADFAVPDRFRQPLMVRQALLESALHRAVADSGVPLLTGAELDGLWNDRDGVLARLRTRGGHRYVHCRFLVGCDGADSTVRRSIRIPWHGHTYREEAVLADLDLEDLSPTTAHIGAGPAGIGFLFPEGEHEARWRLVATRAATGDDVPPGRDGPPVSVSEIRTVLEGANLPGRVGAAAWSTRVRLQRARAARFRSGPVFLAGDAAHVFSPAGAQGVNTGLQDAANLGWKLAVACGGSTDPERLLASYDAERRPVADKVGTLTELILHAEGDSRLPFRFLRTAVLPAVAPAVPTLLRLHLLTATAGATLSQDWVSYRAGPITEGHRCRGAGRLQAGDPLPDIEVVTRGRASRVHDLTCSPGMHVLHGPATLLHPVSGTVPVTCHPIDTWPPRRILAVRPDGYIGYRDDSGDPSSLDRWLRTVTGTAEPAGAGRPGR</sequence>
<evidence type="ECO:0000256" key="2">
    <source>
        <dbReference type="ARBA" id="ARBA00022630"/>
    </source>
</evidence>
<dbReference type="SUPFAM" id="SSF51905">
    <property type="entry name" value="FAD/NAD(P)-binding domain"/>
    <property type="match status" value="1"/>
</dbReference>
<keyword evidence="6" id="KW-1185">Reference proteome</keyword>
<dbReference type="Gene3D" id="3.40.30.120">
    <property type="match status" value="1"/>
</dbReference>
<dbReference type="Proteomes" id="UP000254569">
    <property type="component" value="Unassembled WGS sequence"/>
</dbReference>
<keyword evidence="3" id="KW-0274">FAD</keyword>
<dbReference type="GO" id="GO:0018677">
    <property type="term" value="F:pentachlorophenol monooxygenase activity"/>
    <property type="evidence" value="ECO:0007669"/>
    <property type="project" value="UniProtKB-EC"/>
</dbReference>
<dbReference type="InterPro" id="IPR002938">
    <property type="entry name" value="FAD-bd"/>
</dbReference>
<dbReference type="Gene3D" id="3.30.70.2450">
    <property type="match status" value="1"/>
</dbReference>
<dbReference type="AlphaFoldDB" id="A0A379LZM9"/>
<keyword evidence="5" id="KW-0560">Oxidoreductase</keyword>
<organism evidence="5 6">
    <name type="scientific">Rhodococcus gordoniae</name>
    <dbReference type="NCBI Taxonomy" id="223392"/>
    <lineage>
        <taxon>Bacteria</taxon>
        <taxon>Bacillati</taxon>
        <taxon>Actinomycetota</taxon>
        <taxon>Actinomycetes</taxon>
        <taxon>Mycobacteriales</taxon>
        <taxon>Nocardiaceae</taxon>
        <taxon>Rhodococcus</taxon>
    </lineage>
</organism>
<dbReference type="PANTHER" id="PTHR43004">
    <property type="entry name" value="TRK SYSTEM POTASSIUM UPTAKE PROTEIN"/>
    <property type="match status" value="1"/>
</dbReference>
<evidence type="ECO:0000313" key="6">
    <source>
        <dbReference type="Proteomes" id="UP000254569"/>
    </source>
</evidence>
<feature type="domain" description="FAD-binding" evidence="4">
    <location>
        <begin position="15"/>
        <end position="355"/>
    </location>
</feature>
<gene>
    <name evidence="5" type="primary">pcpB_2</name>
    <name evidence="5" type="ORF">NCTC13296_02373</name>
</gene>
<protein>
    <submittedName>
        <fullName evidence="5">Baeyer-Villiger monooxygenase</fullName>
        <ecNumber evidence="5">1.14.13.50</ecNumber>
    </submittedName>
</protein>
<name>A0A379LZM9_9NOCA</name>
<keyword evidence="2" id="KW-0285">Flavoprotein</keyword>
<evidence type="ECO:0000256" key="1">
    <source>
        <dbReference type="ARBA" id="ARBA00001974"/>
    </source>
</evidence>
<dbReference type="PANTHER" id="PTHR43004:SF19">
    <property type="entry name" value="BINDING MONOOXYGENASE, PUTATIVE (JCVI)-RELATED"/>
    <property type="match status" value="1"/>
</dbReference>
<dbReference type="InterPro" id="IPR050641">
    <property type="entry name" value="RIFMO-like"/>
</dbReference>
<comment type="cofactor">
    <cofactor evidence="1">
        <name>FAD</name>
        <dbReference type="ChEBI" id="CHEBI:57692"/>
    </cofactor>
</comment>
<dbReference type="PRINTS" id="PR00420">
    <property type="entry name" value="RNGMNOXGNASE"/>
</dbReference>
<dbReference type="InterPro" id="IPR036188">
    <property type="entry name" value="FAD/NAD-bd_sf"/>
</dbReference>
<reference evidence="5 6" key="1">
    <citation type="submission" date="2018-06" db="EMBL/GenBank/DDBJ databases">
        <authorList>
            <consortium name="Pathogen Informatics"/>
            <person name="Doyle S."/>
        </authorList>
    </citation>
    <scope>NUCLEOTIDE SEQUENCE [LARGE SCALE GENOMIC DNA]</scope>
    <source>
        <strain evidence="5 6">NCTC13296</strain>
    </source>
</reference>
<dbReference type="Gene3D" id="3.50.50.60">
    <property type="entry name" value="FAD/NAD(P)-binding domain"/>
    <property type="match status" value="1"/>
</dbReference>
<dbReference type="GO" id="GO:0071949">
    <property type="term" value="F:FAD binding"/>
    <property type="evidence" value="ECO:0007669"/>
    <property type="project" value="InterPro"/>
</dbReference>
<evidence type="ECO:0000256" key="3">
    <source>
        <dbReference type="ARBA" id="ARBA00022827"/>
    </source>
</evidence>
<dbReference type="EC" id="1.14.13.50" evidence="5"/>
<dbReference type="Pfam" id="PF01494">
    <property type="entry name" value="FAD_binding_3"/>
    <property type="match status" value="1"/>
</dbReference>
<evidence type="ECO:0000259" key="4">
    <source>
        <dbReference type="Pfam" id="PF01494"/>
    </source>
</evidence>
<accession>A0A379LZM9</accession>
<keyword evidence="5" id="KW-0503">Monooxygenase</keyword>
<dbReference type="EMBL" id="UGVI01000001">
    <property type="protein sequence ID" value="SUE15510.1"/>
    <property type="molecule type" value="Genomic_DNA"/>
</dbReference>
<proteinExistence type="predicted"/>